<dbReference type="InterPro" id="IPR039927">
    <property type="entry name" value="Ribosomal_mL43"/>
</dbReference>
<dbReference type="GO" id="GO:0003735">
    <property type="term" value="F:structural constituent of ribosome"/>
    <property type="evidence" value="ECO:0007669"/>
    <property type="project" value="InterPro"/>
</dbReference>
<feature type="region of interest" description="Disordered" evidence="7">
    <location>
        <begin position="568"/>
        <end position="725"/>
    </location>
</feature>
<comment type="subcellular location">
    <subcellularLocation>
        <location evidence="1">Mitochondrion</location>
    </subcellularLocation>
</comment>
<dbReference type="OrthoDB" id="88at2759"/>
<accession>A0A409VCD6</accession>
<dbReference type="STRING" id="231916.A0A409VCD6"/>
<evidence type="ECO:0000256" key="4">
    <source>
        <dbReference type="ARBA" id="ARBA00023128"/>
    </source>
</evidence>
<keyword evidence="4" id="KW-0496">Mitochondrion</keyword>
<evidence type="ECO:0000313" key="10">
    <source>
        <dbReference type="Proteomes" id="UP000284706"/>
    </source>
</evidence>
<comment type="caution">
    <text evidence="9">The sequence shown here is derived from an EMBL/GenBank/DDBJ whole genome shotgun (WGS) entry which is preliminary data.</text>
</comment>
<name>A0A409VCD6_9AGAR</name>
<evidence type="ECO:0000256" key="3">
    <source>
        <dbReference type="ARBA" id="ARBA00022980"/>
    </source>
</evidence>
<evidence type="ECO:0000259" key="8">
    <source>
        <dbReference type="SMART" id="SM00916"/>
    </source>
</evidence>
<feature type="compositionally biased region" description="Low complexity" evidence="7">
    <location>
        <begin position="299"/>
        <end position="312"/>
    </location>
</feature>
<feature type="compositionally biased region" description="Low complexity" evidence="7">
    <location>
        <begin position="387"/>
        <end position="430"/>
    </location>
</feature>
<evidence type="ECO:0000313" key="9">
    <source>
        <dbReference type="EMBL" id="PPQ64751.1"/>
    </source>
</evidence>
<keyword evidence="10" id="KW-1185">Reference proteome</keyword>
<organism evidence="9 10">
    <name type="scientific">Gymnopilus dilepis</name>
    <dbReference type="NCBI Taxonomy" id="231916"/>
    <lineage>
        <taxon>Eukaryota</taxon>
        <taxon>Fungi</taxon>
        <taxon>Dikarya</taxon>
        <taxon>Basidiomycota</taxon>
        <taxon>Agaricomycotina</taxon>
        <taxon>Agaricomycetes</taxon>
        <taxon>Agaricomycetidae</taxon>
        <taxon>Agaricales</taxon>
        <taxon>Agaricineae</taxon>
        <taxon>Hymenogastraceae</taxon>
        <taxon>Gymnopilus</taxon>
    </lineage>
</organism>
<evidence type="ECO:0000256" key="6">
    <source>
        <dbReference type="ARBA" id="ARBA00035188"/>
    </source>
</evidence>
<feature type="region of interest" description="Disordered" evidence="7">
    <location>
        <begin position="381"/>
        <end position="499"/>
    </location>
</feature>
<dbReference type="EMBL" id="NHYE01005663">
    <property type="protein sequence ID" value="PPQ64751.1"/>
    <property type="molecule type" value="Genomic_DNA"/>
</dbReference>
<proteinExistence type="inferred from homology"/>
<dbReference type="Pfam" id="PF05047">
    <property type="entry name" value="L51_S25_CI-B8"/>
    <property type="match status" value="1"/>
</dbReference>
<dbReference type="SUPFAM" id="SSF52833">
    <property type="entry name" value="Thioredoxin-like"/>
    <property type="match status" value="1"/>
</dbReference>
<protein>
    <recommendedName>
        <fullName evidence="6">Large ribosomal subunit protein mL43</fullName>
    </recommendedName>
</protein>
<dbReference type="PANTHER" id="PTHR21396:SF2">
    <property type="entry name" value="LARGE RIBOSOMAL SUBUNIT PROTEIN ML43"/>
    <property type="match status" value="1"/>
</dbReference>
<feature type="compositionally biased region" description="Low complexity" evidence="7">
    <location>
        <begin position="701"/>
        <end position="718"/>
    </location>
</feature>
<comment type="similarity">
    <text evidence="2">Belongs to the mitochondrion-specific ribosomal protein mL43 family.</text>
</comment>
<dbReference type="InterPro" id="IPR036249">
    <property type="entry name" value="Thioredoxin-like_sf"/>
</dbReference>
<keyword evidence="3" id="KW-0689">Ribosomal protein</keyword>
<evidence type="ECO:0000256" key="2">
    <source>
        <dbReference type="ARBA" id="ARBA00006073"/>
    </source>
</evidence>
<sequence length="741" mass="80848">MGSTGRPSTAGSGSARFRFASLVDDRVARAIMGSRSKTLSNSASLPPTTMRPLFRAALRSRPANGHASYLPAIRKLVFEYCDKWPSSAATRKYIDAHITSLAAANPHVEVVVKQRNQKEPVVRGFYVNNRDKVIPLKSLEVTAIQQKVQLLLDSSGAKIVPLKRRTVESTTESPRGIWSARPSSFLLYPTMSLDLDISTEELTWLQASAFLDRPPSPKDDDVFMQDVSILSVGSSSYSTPSSPKRAASLSTPPRSGSSSPRSEWLYRQPKSSPSIRHRSAHPLPYPRPLTGYTKQGPPSLARSASTASTRSICSTSPTLRALDHDARQHSSSSSNYFWSSMLRPRPRSERTIPLLRTIPSESQIALTPADISAPIPKNIISSPRNISARPPSVSSTLSSVSISRSDSPSPSSSSRSESPVTPISLSLSSSPYSTGGAVRPRHRQLSPYQHRRHRIHIHHPNHDSEASLPPLSQSCPPSKSILTRTSSVSTRSSSHTASKSVKFAANPTVHYASRGYWDLDVLDSPDHENLDMGINVDSMDVDDPLSFAGYRGDHQLDDLRDLASLRELQCPTPTPEREKEKARGIKRLMSLSRKPAKPTTATNTNAVTAHKPPQRSRSSHRSRSPRRPVISTPYPLGTVPSHPSAPSLLPQQAHEIQSSAALRRAAAQPSAKKREASEPVSLPDLFHRSTGTLKSAPSCESFRSSRSLAARSTRSLGSVKSTSSTRGLRAWFGRTIGWTDS</sequence>
<evidence type="ECO:0000256" key="5">
    <source>
        <dbReference type="ARBA" id="ARBA00023274"/>
    </source>
</evidence>
<feature type="compositionally biased region" description="Low complexity" evidence="7">
    <location>
        <begin position="467"/>
        <end position="499"/>
    </location>
</feature>
<dbReference type="GO" id="GO:0032543">
    <property type="term" value="P:mitochondrial translation"/>
    <property type="evidence" value="ECO:0007669"/>
    <property type="project" value="InterPro"/>
</dbReference>
<keyword evidence="5" id="KW-0687">Ribonucleoprotein</keyword>
<dbReference type="SMART" id="SM00916">
    <property type="entry name" value="L51_S25_CI-B8"/>
    <property type="match status" value="1"/>
</dbReference>
<dbReference type="AlphaFoldDB" id="A0A409VCD6"/>
<feature type="compositionally biased region" description="Basic residues" evidence="7">
    <location>
        <begin position="612"/>
        <end position="626"/>
    </location>
</feature>
<dbReference type="InterPro" id="IPR007741">
    <property type="entry name" value="Ribosomal_mL43/mS25/NADH_DH"/>
</dbReference>
<evidence type="ECO:0000256" key="1">
    <source>
        <dbReference type="ARBA" id="ARBA00004173"/>
    </source>
</evidence>
<evidence type="ECO:0000256" key="7">
    <source>
        <dbReference type="SAM" id="MobiDB-lite"/>
    </source>
</evidence>
<dbReference type="Proteomes" id="UP000284706">
    <property type="component" value="Unassembled WGS sequence"/>
</dbReference>
<dbReference type="PANTHER" id="PTHR21396">
    <property type="entry name" value="39S RIBOSOMAL PROTEIN L43"/>
    <property type="match status" value="1"/>
</dbReference>
<dbReference type="InParanoid" id="A0A409VCD6"/>
<feature type="compositionally biased region" description="Low complexity" evidence="7">
    <location>
        <begin position="597"/>
        <end position="609"/>
    </location>
</feature>
<feature type="compositionally biased region" description="Low complexity" evidence="7">
    <location>
        <begin position="657"/>
        <end position="670"/>
    </location>
</feature>
<feature type="compositionally biased region" description="Basic residues" evidence="7">
    <location>
        <begin position="439"/>
        <end position="459"/>
    </location>
</feature>
<gene>
    <name evidence="9" type="ORF">CVT26_002695</name>
</gene>
<dbReference type="GO" id="GO:0005762">
    <property type="term" value="C:mitochondrial large ribosomal subunit"/>
    <property type="evidence" value="ECO:0007669"/>
    <property type="project" value="TreeGrafter"/>
</dbReference>
<feature type="region of interest" description="Disordered" evidence="7">
    <location>
        <begin position="233"/>
        <end position="312"/>
    </location>
</feature>
<reference evidence="9 10" key="1">
    <citation type="journal article" date="2018" name="Evol. Lett.">
        <title>Horizontal gene cluster transfer increased hallucinogenic mushroom diversity.</title>
        <authorList>
            <person name="Reynolds H.T."/>
            <person name="Vijayakumar V."/>
            <person name="Gluck-Thaler E."/>
            <person name="Korotkin H.B."/>
            <person name="Matheny P.B."/>
            <person name="Slot J.C."/>
        </authorList>
    </citation>
    <scope>NUCLEOTIDE SEQUENCE [LARGE SCALE GENOMIC DNA]</scope>
    <source>
        <strain evidence="9 10">SRW20</strain>
    </source>
</reference>
<dbReference type="Gene3D" id="3.40.30.10">
    <property type="entry name" value="Glutaredoxin"/>
    <property type="match status" value="1"/>
</dbReference>
<feature type="domain" description="Ribosomal protein/NADH dehydrogenase" evidence="8">
    <location>
        <begin position="82"/>
        <end position="155"/>
    </location>
</feature>
<feature type="compositionally biased region" description="Low complexity" evidence="7">
    <location>
        <begin position="233"/>
        <end position="262"/>
    </location>
</feature>